<dbReference type="Gene3D" id="3.40.50.740">
    <property type="match status" value="1"/>
</dbReference>
<dbReference type="Gene3D" id="3.30.2070.10">
    <property type="entry name" value="Formate dehydrogenase/DMSO reductase"/>
    <property type="match status" value="1"/>
</dbReference>
<proteinExistence type="predicted"/>
<protein>
    <submittedName>
        <fullName evidence="2">Fe-S-cluster-containing hydrogenase</fullName>
    </submittedName>
</protein>
<dbReference type="InterPro" id="IPR017896">
    <property type="entry name" value="4Fe4S_Fe-S-bd"/>
</dbReference>
<organism evidence="2 3">
    <name type="scientific">Carboxylicivirga marina</name>
    <dbReference type="NCBI Taxonomy" id="2800988"/>
    <lineage>
        <taxon>Bacteria</taxon>
        <taxon>Pseudomonadati</taxon>
        <taxon>Bacteroidota</taxon>
        <taxon>Bacteroidia</taxon>
        <taxon>Marinilabiliales</taxon>
        <taxon>Marinilabiliaceae</taxon>
        <taxon>Carboxylicivirga</taxon>
    </lineage>
</organism>
<evidence type="ECO:0000313" key="3">
    <source>
        <dbReference type="Proteomes" id="UP000605676"/>
    </source>
</evidence>
<dbReference type="PANTHER" id="PTHR42783:SF3">
    <property type="entry name" value="GLUTAMATE SYNTHASE [NADPH] SMALL CHAIN-RELATED"/>
    <property type="match status" value="1"/>
</dbReference>
<dbReference type="Pfam" id="PF12797">
    <property type="entry name" value="Fer4_2"/>
    <property type="match status" value="1"/>
</dbReference>
<feature type="domain" description="4Fe-4S ferredoxin-type" evidence="1">
    <location>
        <begin position="796"/>
        <end position="827"/>
    </location>
</feature>
<reference evidence="2 3" key="1">
    <citation type="submission" date="2021-01" db="EMBL/GenBank/DDBJ databases">
        <title>Carboxyliciviraga sp.nov., isolated from coastal sediments.</title>
        <authorList>
            <person name="Lu D."/>
            <person name="Zhang T."/>
        </authorList>
    </citation>
    <scope>NUCLEOTIDE SEQUENCE [LARGE SCALE GENOMIC DNA]</scope>
    <source>
        <strain evidence="2 3">N1Y132</strain>
    </source>
</reference>
<accession>A0ABS1HI42</accession>
<dbReference type="Proteomes" id="UP000605676">
    <property type="component" value="Unassembled WGS sequence"/>
</dbReference>
<dbReference type="EMBL" id="JAENRR010000014">
    <property type="protein sequence ID" value="MBK3517246.1"/>
    <property type="molecule type" value="Genomic_DNA"/>
</dbReference>
<evidence type="ECO:0000259" key="1">
    <source>
        <dbReference type="PROSITE" id="PS51379"/>
    </source>
</evidence>
<comment type="caution">
    <text evidence="2">The sequence shown here is derived from an EMBL/GenBank/DDBJ whole genome shotgun (WGS) entry which is preliminary data.</text>
</comment>
<dbReference type="CDD" id="cd10551">
    <property type="entry name" value="PsrB"/>
    <property type="match status" value="1"/>
</dbReference>
<evidence type="ECO:0000313" key="2">
    <source>
        <dbReference type="EMBL" id="MBK3517246.1"/>
    </source>
</evidence>
<dbReference type="PROSITE" id="PS51379">
    <property type="entry name" value="4FE4S_FER_2"/>
    <property type="match status" value="2"/>
</dbReference>
<dbReference type="CDD" id="cd02784">
    <property type="entry name" value="MopB_CT_PHLH"/>
    <property type="match status" value="1"/>
</dbReference>
<name>A0ABS1HI42_9BACT</name>
<feature type="domain" description="4Fe-4S ferredoxin-type" evidence="1">
    <location>
        <begin position="741"/>
        <end position="771"/>
    </location>
</feature>
<dbReference type="InterPro" id="IPR009010">
    <property type="entry name" value="Asp_de-COase-like_dom_sf"/>
</dbReference>
<dbReference type="SUPFAM" id="SSF53706">
    <property type="entry name" value="Formate dehydrogenase/DMSO reductase, domains 1-3"/>
    <property type="match status" value="1"/>
</dbReference>
<dbReference type="SUPFAM" id="SSF50692">
    <property type="entry name" value="ADC-like"/>
    <property type="match status" value="1"/>
</dbReference>
<keyword evidence="3" id="KW-1185">Reference proteome</keyword>
<dbReference type="Pfam" id="PF13247">
    <property type="entry name" value="Fer4_11"/>
    <property type="match status" value="1"/>
</dbReference>
<gene>
    <name evidence="2" type="ORF">JIV24_07840</name>
</gene>
<sequence>MKEYWRSLEDLLPAEEATQEKKSSVVLSDSADSSKNTRRDFLKYFGFSIASAAVLAGCERPVKKAIPYLIQPEEVKPGTANYYASTFYDGAEMVPILVKVRDGRPIKIEGNDLCQMTGGSASARVQASLLNLYDESRPTQPTLDGNPIRWEDVDDKLTETLASWDDTKEFVILTPSIISPSTKKLLADFKAKFPFVIHETFDAFSYSALRQAYKQSFGKAIIPSFRFDQAKLVVGFNADFLGTWLQPTVFGRQYASARKLTEGQREMMRHVQFEPIMTLTGSNADERIPMAASDEGYCLNSLYLAIAKQSGLMVAAVKGPDVIDKIADELLACRGKSLVVSGTNDIGIQTLVVEINHLLQNVGQTIMVNSPVNLYQGDDTAYDALLARMEANKVGAVMFWETNPVYHAPLSSRTEEAIKKVPVRLAVQSQQTETALLCNYQLPAPHFLERWDDTELVDGVYTLTQPAIRPLFKTRTPQENLMAWAGFEGTYYDFIKLSWKENVYNSNLSKGKQFENFWKVSLRDGIVVDTKKSGETLTYSSANIASVMKNNSSAKSSNDLELVLYQSVPIGDGTLANNPWLQELPEPVSRVCWDNYVSVSPAFAALRGWSQGDVVDVNGLELPVLVQPGQARNTLAVAVGYGRSNAGRVASDLGKNVYPFVTLKNGHRLYTIPKVEAVATGGTYELAATQSHHSMEGRALVRETTIAEYLENPAAGNEMHEKVEKLHTTLYHEHEYKGHHWGMVIDLNSCIGCNACVVACSAENNVPVVGRNEVRRSHEMHWLRLDRYYAGDTDNPEVVRQPVMCQHCDNAPCENVCPVAATNHSSEGINQMAYNRCIGTRYCNNNCPYKVRRFNWYDYTGADTIPNNRVDPAGMTLDLKRMVLNPDVTVRAKGVIEKCSMCIQRIQDKKLTAKKDGRQLSDGEIKTACQQTCPADAITFGDMNDPNSKVSKLLKDARQYGLLEELHTLPSVVYLSKVRNKDKNKTLS</sequence>
<dbReference type="PANTHER" id="PTHR42783">
    <property type="entry name" value="GLUTAMATE SYNTHASE [NADPH] SMALL CHAIN"/>
    <property type="match status" value="1"/>
</dbReference>
<dbReference type="SUPFAM" id="SSF54862">
    <property type="entry name" value="4Fe-4S ferredoxins"/>
    <property type="match status" value="1"/>
</dbReference>
<dbReference type="Gene3D" id="3.30.70.20">
    <property type="match status" value="2"/>
</dbReference>
<dbReference type="RefSeq" id="WP_200464474.1">
    <property type="nucleotide sequence ID" value="NZ_JAENRR010000014.1"/>
</dbReference>